<dbReference type="SUPFAM" id="SSF46626">
    <property type="entry name" value="Cytochrome c"/>
    <property type="match status" value="2"/>
</dbReference>
<proteinExistence type="predicted"/>
<keyword evidence="2 4" id="KW-0479">Metal-binding</keyword>
<dbReference type="Gene3D" id="1.10.760.10">
    <property type="entry name" value="Cytochrome c-like domain"/>
    <property type="match status" value="2"/>
</dbReference>
<dbReference type="InterPro" id="IPR036909">
    <property type="entry name" value="Cyt_c-like_dom_sf"/>
</dbReference>
<dbReference type="AlphaFoldDB" id="A0A1I4Z806"/>
<feature type="transmembrane region" description="Helical" evidence="6">
    <location>
        <begin position="12"/>
        <end position="32"/>
    </location>
</feature>
<reference evidence="8 9" key="1">
    <citation type="submission" date="2016-10" db="EMBL/GenBank/DDBJ databases">
        <authorList>
            <person name="de Groot N.N."/>
        </authorList>
    </citation>
    <scope>NUCLEOTIDE SEQUENCE [LARGE SCALE GENOMIC DNA]</scope>
    <source>
        <strain evidence="8 9">DSM 17794</strain>
    </source>
</reference>
<keyword evidence="3 4" id="KW-0408">Iron</keyword>
<dbReference type="GO" id="GO:0020037">
    <property type="term" value="F:heme binding"/>
    <property type="evidence" value="ECO:0007669"/>
    <property type="project" value="InterPro"/>
</dbReference>
<protein>
    <submittedName>
        <fullName evidence="8">Cytochrome c</fullName>
    </submittedName>
</protein>
<evidence type="ECO:0000256" key="2">
    <source>
        <dbReference type="ARBA" id="ARBA00022723"/>
    </source>
</evidence>
<feature type="compositionally biased region" description="Basic and acidic residues" evidence="5">
    <location>
        <begin position="288"/>
        <end position="301"/>
    </location>
</feature>
<keyword evidence="6" id="KW-1133">Transmembrane helix</keyword>
<keyword evidence="6" id="KW-0812">Transmembrane</keyword>
<evidence type="ECO:0000313" key="9">
    <source>
        <dbReference type="Proteomes" id="UP000199153"/>
    </source>
</evidence>
<dbReference type="STRING" id="287099.SAMN05660413_01174"/>
<dbReference type="Pfam" id="PF00034">
    <property type="entry name" value="Cytochrom_C"/>
    <property type="match status" value="1"/>
</dbReference>
<evidence type="ECO:0000256" key="6">
    <source>
        <dbReference type="SAM" id="Phobius"/>
    </source>
</evidence>
<keyword evidence="9" id="KW-1185">Reference proteome</keyword>
<keyword evidence="1 4" id="KW-0349">Heme</keyword>
<evidence type="ECO:0000256" key="5">
    <source>
        <dbReference type="SAM" id="MobiDB-lite"/>
    </source>
</evidence>
<gene>
    <name evidence="8" type="ORF">SAMN05660413_01174</name>
</gene>
<dbReference type="GO" id="GO:0009055">
    <property type="term" value="F:electron transfer activity"/>
    <property type="evidence" value="ECO:0007669"/>
    <property type="project" value="InterPro"/>
</dbReference>
<name>A0A1I4Z806_9FLAO</name>
<dbReference type="PANTHER" id="PTHR35008">
    <property type="entry name" value="BLL4482 PROTEIN-RELATED"/>
    <property type="match status" value="1"/>
</dbReference>
<sequence>MDKLNVFKTISKIFLGFVVFIVLLFGGLILFVESPELFIKEKIAAADWEPNKVEEDLEYKILDREVEYGYRLLAESPKYIGPNAEHPEMRYAGNNLACVNCHLKNGTQAGSGSWVGILERFPQYSGRDGKESTIEDRINGCMERSMNGKKLPKDSREMKAMIAYMDYVSEGIPEERKAEFKGYPPIELPDFPADPQVGKDLYSKECAVCHGEDGQGQRLAEAEKGYLYPPLWGDDTFNHGAGMHRVITAAEFIKSNMPFEEATWDNPKLTDEEAYHIAAYINSFDRPQKANTEKDFPDKRLKPVSTPYGPWTDDFSPEQHKYGPFPPIIAYYKEKYDISKSK</sequence>
<dbReference type="InterPro" id="IPR009056">
    <property type="entry name" value="Cyt_c-like_dom"/>
</dbReference>
<dbReference type="InterPro" id="IPR051459">
    <property type="entry name" value="Cytochrome_c-type_DH"/>
</dbReference>
<evidence type="ECO:0000256" key="3">
    <source>
        <dbReference type="ARBA" id="ARBA00023004"/>
    </source>
</evidence>
<dbReference type="Pfam" id="PF21342">
    <property type="entry name" value="SoxA-TsdA_cyt-c"/>
    <property type="match status" value="1"/>
</dbReference>
<dbReference type="PROSITE" id="PS51007">
    <property type="entry name" value="CYTC"/>
    <property type="match status" value="1"/>
</dbReference>
<evidence type="ECO:0000256" key="4">
    <source>
        <dbReference type="PROSITE-ProRule" id="PRU00433"/>
    </source>
</evidence>
<feature type="region of interest" description="Disordered" evidence="5">
    <location>
        <begin position="288"/>
        <end position="319"/>
    </location>
</feature>
<keyword evidence="6" id="KW-0472">Membrane</keyword>
<dbReference type="RefSeq" id="WP_093407061.1">
    <property type="nucleotide sequence ID" value="NZ_FOVL01000005.1"/>
</dbReference>
<feature type="domain" description="Cytochrome c" evidence="7">
    <location>
        <begin position="193"/>
        <end position="285"/>
    </location>
</feature>
<evidence type="ECO:0000313" key="8">
    <source>
        <dbReference type="EMBL" id="SFN46317.1"/>
    </source>
</evidence>
<dbReference type="EMBL" id="FOVL01000005">
    <property type="protein sequence ID" value="SFN46317.1"/>
    <property type="molecule type" value="Genomic_DNA"/>
</dbReference>
<evidence type="ECO:0000259" key="7">
    <source>
        <dbReference type="PROSITE" id="PS51007"/>
    </source>
</evidence>
<accession>A0A1I4Z806</accession>
<dbReference type="OrthoDB" id="9779283at2"/>
<organism evidence="8 9">
    <name type="scientific">Salegentibacter flavus</name>
    <dbReference type="NCBI Taxonomy" id="287099"/>
    <lineage>
        <taxon>Bacteria</taxon>
        <taxon>Pseudomonadati</taxon>
        <taxon>Bacteroidota</taxon>
        <taxon>Flavobacteriia</taxon>
        <taxon>Flavobacteriales</taxon>
        <taxon>Flavobacteriaceae</taxon>
        <taxon>Salegentibacter</taxon>
    </lineage>
</organism>
<dbReference type="PANTHER" id="PTHR35008:SF9">
    <property type="entry name" value="CYTOCHROME C DOMAIN-CONTAINING PROTEIN"/>
    <property type="match status" value="1"/>
</dbReference>
<evidence type="ECO:0000256" key="1">
    <source>
        <dbReference type="ARBA" id="ARBA00022617"/>
    </source>
</evidence>
<dbReference type="Proteomes" id="UP000199153">
    <property type="component" value="Unassembled WGS sequence"/>
</dbReference>
<dbReference type="GO" id="GO:0046872">
    <property type="term" value="F:metal ion binding"/>
    <property type="evidence" value="ECO:0007669"/>
    <property type="project" value="UniProtKB-KW"/>
</dbReference>